<proteinExistence type="inferred from homology"/>
<name>Q2W8F5_PARM1</name>
<dbReference type="Gene3D" id="3.90.79.10">
    <property type="entry name" value="Nucleoside Triphosphate Pyrophosphohydrolase"/>
    <property type="match status" value="1"/>
</dbReference>
<dbReference type="InterPro" id="IPR020084">
    <property type="entry name" value="NUDIX_hydrolase_CS"/>
</dbReference>
<dbReference type="OrthoDB" id="177518at2"/>
<comment type="catalytic activity">
    <reaction evidence="1">
        <text>GDP-alpha-D-mannose + H2O = alpha-D-mannose 1-phosphate + GMP + 2 H(+)</text>
        <dbReference type="Rhea" id="RHEA:27978"/>
        <dbReference type="ChEBI" id="CHEBI:15377"/>
        <dbReference type="ChEBI" id="CHEBI:15378"/>
        <dbReference type="ChEBI" id="CHEBI:57527"/>
        <dbReference type="ChEBI" id="CHEBI:58115"/>
        <dbReference type="ChEBI" id="CHEBI:58409"/>
    </reaction>
</comment>
<evidence type="ECO:0000256" key="1">
    <source>
        <dbReference type="ARBA" id="ARBA00000847"/>
    </source>
</evidence>
<dbReference type="EMBL" id="AP007255">
    <property type="protein sequence ID" value="BAE49870.1"/>
    <property type="molecule type" value="Genomic_DNA"/>
</dbReference>
<protein>
    <recommendedName>
        <fullName evidence="4">GDP-mannose pyrophosphatase</fullName>
    </recommendedName>
    <alternativeName>
        <fullName evidence="6">GDP-mannose hydrolase</fullName>
    </alternativeName>
    <alternativeName>
        <fullName evidence="7">GDPMK</fullName>
    </alternativeName>
</protein>
<dbReference type="InterPro" id="IPR015797">
    <property type="entry name" value="NUDIX_hydrolase-like_dom_sf"/>
</dbReference>
<evidence type="ECO:0000256" key="7">
    <source>
        <dbReference type="ARBA" id="ARBA00032272"/>
    </source>
</evidence>
<dbReference type="KEGG" id="mag:amb1066"/>
<evidence type="ECO:0000313" key="9">
    <source>
        <dbReference type="EMBL" id="BAE49870.1"/>
    </source>
</evidence>
<dbReference type="GO" id="GO:0006753">
    <property type="term" value="P:nucleoside phosphate metabolic process"/>
    <property type="evidence" value="ECO:0007669"/>
    <property type="project" value="TreeGrafter"/>
</dbReference>
<comment type="cofactor">
    <cofactor evidence="2">
        <name>Mg(2+)</name>
        <dbReference type="ChEBI" id="CHEBI:18420"/>
    </cofactor>
</comment>
<feature type="domain" description="Nudix hydrolase" evidence="8">
    <location>
        <begin position="64"/>
        <end position="195"/>
    </location>
</feature>
<gene>
    <name evidence="9" type="ordered locus">amb1066</name>
</gene>
<dbReference type="CDD" id="cd03424">
    <property type="entry name" value="NUDIX_ADPRase_Nudt5_UGPPase_Nudt14"/>
    <property type="match status" value="1"/>
</dbReference>
<evidence type="ECO:0000256" key="4">
    <source>
        <dbReference type="ARBA" id="ARBA00016377"/>
    </source>
</evidence>
<dbReference type="PANTHER" id="PTHR11839:SF18">
    <property type="entry name" value="NUDIX HYDROLASE DOMAIN-CONTAINING PROTEIN"/>
    <property type="match status" value="1"/>
</dbReference>
<evidence type="ECO:0000256" key="2">
    <source>
        <dbReference type="ARBA" id="ARBA00001946"/>
    </source>
</evidence>
<evidence type="ECO:0000256" key="5">
    <source>
        <dbReference type="ARBA" id="ARBA00022801"/>
    </source>
</evidence>
<keyword evidence="10" id="KW-1185">Reference proteome</keyword>
<organism evidence="9 10">
    <name type="scientific">Paramagnetospirillum magneticum (strain ATCC 700264 / AMB-1)</name>
    <name type="common">Magnetospirillum magneticum</name>
    <dbReference type="NCBI Taxonomy" id="342108"/>
    <lineage>
        <taxon>Bacteria</taxon>
        <taxon>Pseudomonadati</taxon>
        <taxon>Pseudomonadota</taxon>
        <taxon>Alphaproteobacteria</taxon>
        <taxon>Rhodospirillales</taxon>
        <taxon>Magnetospirillaceae</taxon>
        <taxon>Paramagnetospirillum</taxon>
    </lineage>
</organism>
<dbReference type="RefSeq" id="WP_011383479.1">
    <property type="nucleotide sequence ID" value="NC_007626.1"/>
</dbReference>
<evidence type="ECO:0000259" key="8">
    <source>
        <dbReference type="PROSITE" id="PS51462"/>
    </source>
</evidence>
<dbReference type="STRING" id="342108.amb1066"/>
<evidence type="ECO:0000313" key="10">
    <source>
        <dbReference type="Proteomes" id="UP000007058"/>
    </source>
</evidence>
<dbReference type="PROSITE" id="PS51462">
    <property type="entry name" value="NUDIX"/>
    <property type="match status" value="1"/>
</dbReference>
<dbReference type="SUPFAM" id="SSF55811">
    <property type="entry name" value="Nudix"/>
    <property type="match status" value="1"/>
</dbReference>
<dbReference type="PANTHER" id="PTHR11839">
    <property type="entry name" value="UDP/ADP-SUGAR PYROPHOSPHATASE"/>
    <property type="match status" value="1"/>
</dbReference>
<dbReference type="HOGENOM" id="CLU_062658_5_2_5"/>
<dbReference type="GO" id="GO:0019693">
    <property type="term" value="P:ribose phosphate metabolic process"/>
    <property type="evidence" value="ECO:0007669"/>
    <property type="project" value="TreeGrafter"/>
</dbReference>
<accession>Q2W8F5</accession>
<reference evidence="9 10" key="1">
    <citation type="journal article" date="2005" name="DNA Res.">
        <title>Complete genome sequence of the facultative anaerobic magnetotactic bacterium Magnetospirillum sp. strain AMB-1.</title>
        <authorList>
            <person name="Matsunaga T."/>
            <person name="Okamura Y."/>
            <person name="Fukuda Y."/>
            <person name="Wahyudi A.T."/>
            <person name="Murase Y."/>
            <person name="Takeyama H."/>
        </authorList>
    </citation>
    <scope>NUCLEOTIDE SEQUENCE [LARGE SCALE GENOMIC DNA]</scope>
    <source>
        <strain evidence="10">ATCC 700264 / AMB-1</strain>
    </source>
</reference>
<dbReference type="InterPro" id="IPR000086">
    <property type="entry name" value="NUDIX_hydrolase_dom"/>
</dbReference>
<evidence type="ECO:0000256" key="3">
    <source>
        <dbReference type="ARBA" id="ARBA00007275"/>
    </source>
</evidence>
<dbReference type="AlphaFoldDB" id="Q2W8F5"/>
<evidence type="ECO:0000256" key="6">
    <source>
        <dbReference type="ARBA" id="ARBA00032162"/>
    </source>
</evidence>
<keyword evidence="5" id="KW-0378">Hydrolase</keyword>
<comment type="similarity">
    <text evidence="3">Belongs to the Nudix hydrolase family. NudK subfamily.</text>
</comment>
<sequence>MTGNSKHQDKTASVELVERRLGRQNSKLCLYLDWIRNQAGVEVREYFTVTSCDHRERDAIHPLSTPTGVGILPIREGQVGLIRTFRHPIRDWVWEVPRGFADENEDIRTAATRELLEETGLECAPDDMVELGFHHPEAGILRARIAIYAATRCALKAEPETGEIGLGDLAWIPFDTALAMADQSEIQDPTTCIALYRLLRIGHIDARKDKRA</sequence>
<dbReference type="PROSITE" id="PS00893">
    <property type="entry name" value="NUDIX_BOX"/>
    <property type="match status" value="1"/>
</dbReference>
<dbReference type="Pfam" id="PF00293">
    <property type="entry name" value="NUDIX"/>
    <property type="match status" value="1"/>
</dbReference>
<dbReference type="Proteomes" id="UP000007058">
    <property type="component" value="Chromosome"/>
</dbReference>
<dbReference type="GO" id="GO:0016787">
    <property type="term" value="F:hydrolase activity"/>
    <property type="evidence" value="ECO:0007669"/>
    <property type="project" value="UniProtKB-KW"/>
</dbReference>